<sequence>MAYIDTLGEHSQAFRAYSSEEFSPSSQENIQLIPTRLDPISNQRVIFWSDILDQFPNAECCVVNRVNGDRAVLFLTDSEFEYLIPKRIPYYPGQVLDIISSEDASNLSHSPIISNKASFNQSIQGAPDVEKVSTAVHLSQNNDVTSLVKFDSQQQQLQGSDIQAIMSGQMQHAEDLMRSVRYYYDRLQFEVQKSRELQERVYAKQKDAKELLIKGEEEGRKWQQLIYDQQVHMQKSFEEKQAKILRMQEEALERLAVIQNRVQAVLTQTYELHEYPIPHLFIVLPKASRRRDTITNPFSNQFRLFFLCECGKHTMTERSKISHEIHLAKHEGYDIERPTEFFQKYGPYVLTMMEMIKFGFSVAGMLVPALANTGLVEGMDVVQKNLDLTNSSIGSLVDDTINFINDQYTNADGGMDLEDGDGGQSLDKLEALEGADLRQLESFLSVHDEGRVLGNLYRIVTTEGKVKWVCIDHYRENYRTSAMQLVRDSISSNQGLYKEDKGEIIIAIGDRDRANEFYDVLTKARGIQYLDITLAWDATLDDLRQLAAAVSNANILHLTLSGNKLIGPNRDFFNRGRRFDPIVQLLQNRRIQSLKLTGFKDFYAHVSSAPLAMAPQVRNLALSCEIDPMDKESTAIVTRILKTVPALAKLTLWSTQFIPTFDFLMTQLQYVPTLDSLKVLQDDFDVTFKLFQSKIRGTTMRTIRSFSAIVAREREFLKRGLVTKFVTRELTDKLDEQSWLDAMVLSPNLSEVHLSCHGGRSLELIEAISSTRDKTISQTGTCSLARLELQMDNVSFVVIDFSMDKPEINDTEYKDGATTVSTTAYTMTDLNTAKFPKADKSNPLTHVLRLHGHTIERLAADGEFTDDHVAILDQVTQERGSRLLKMNLEPDSLTTAACESLDRVLERSHSLKRFILQKYSMNNKEQHEMIQTLLTRHGKRINELVLVGSSAEEWLPIVANTVPTRRELPVLDTLNIKSNEKVEVSQEIADWLVAMATAPPSVTPPPPPPTSSDAIYTLDTTVEAVEALDPISRSLVQRSIKRTVPISDPSKAMASKAWTSLEVFWLTGLHMQSQQWEALIKAIDFTSAQDLGFWYSNFDLDHLQTLVDTIPEAKKHPAPLRFLRLGKTKFDGHGSRPIEIPREYTKALKKKAPLAKIQS</sequence>
<dbReference type="OrthoDB" id="2371100at2759"/>
<keyword evidence="2" id="KW-1185">Reference proteome</keyword>
<proteinExistence type="predicted"/>
<evidence type="ECO:0000313" key="1">
    <source>
        <dbReference type="EMBL" id="ORZ12983.1"/>
    </source>
</evidence>
<dbReference type="GeneID" id="33572084"/>
<evidence type="ECO:0000313" key="2">
    <source>
        <dbReference type="Proteomes" id="UP000193648"/>
    </source>
</evidence>
<dbReference type="Proteomes" id="UP000193648">
    <property type="component" value="Unassembled WGS sequence"/>
</dbReference>
<accession>A0A1Y2GLE8</accession>
<organism evidence="1 2">
    <name type="scientific">Lobosporangium transversale</name>
    <dbReference type="NCBI Taxonomy" id="64571"/>
    <lineage>
        <taxon>Eukaryota</taxon>
        <taxon>Fungi</taxon>
        <taxon>Fungi incertae sedis</taxon>
        <taxon>Mucoromycota</taxon>
        <taxon>Mortierellomycotina</taxon>
        <taxon>Mortierellomycetes</taxon>
        <taxon>Mortierellales</taxon>
        <taxon>Mortierellaceae</taxon>
        <taxon>Lobosporangium</taxon>
    </lineage>
</organism>
<dbReference type="RefSeq" id="XP_021880332.1">
    <property type="nucleotide sequence ID" value="XM_022030242.1"/>
</dbReference>
<dbReference type="AlphaFoldDB" id="A0A1Y2GLE8"/>
<dbReference type="InParanoid" id="A0A1Y2GLE8"/>
<gene>
    <name evidence="1" type="ORF">BCR41DRAFT_423052</name>
</gene>
<protein>
    <submittedName>
        <fullName evidence="1">Uncharacterized protein</fullName>
    </submittedName>
</protein>
<comment type="caution">
    <text evidence="1">The sequence shown here is derived from an EMBL/GenBank/DDBJ whole genome shotgun (WGS) entry which is preliminary data.</text>
</comment>
<dbReference type="EMBL" id="MCFF01000024">
    <property type="protein sequence ID" value="ORZ12983.1"/>
    <property type="molecule type" value="Genomic_DNA"/>
</dbReference>
<name>A0A1Y2GLE8_9FUNG</name>
<dbReference type="SUPFAM" id="SSF52047">
    <property type="entry name" value="RNI-like"/>
    <property type="match status" value="1"/>
</dbReference>
<reference evidence="1 2" key="1">
    <citation type="submission" date="2016-07" db="EMBL/GenBank/DDBJ databases">
        <title>Pervasive Adenine N6-methylation of Active Genes in Fungi.</title>
        <authorList>
            <consortium name="DOE Joint Genome Institute"/>
            <person name="Mondo S.J."/>
            <person name="Dannebaum R.O."/>
            <person name="Kuo R.C."/>
            <person name="Labutti K."/>
            <person name="Haridas S."/>
            <person name="Kuo A."/>
            <person name="Salamov A."/>
            <person name="Ahrendt S.R."/>
            <person name="Lipzen A."/>
            <person name="Sullivan W."/>
            <person name="Andreopoulos W.B."/>
            <person name="Clum A."/>
            <person name="Lindquist E."/>
            <person name="Daum C."/>
            <person name="Ramamoorthy G.K."/>
            <person name="Gryganskyi A."/>
            <person name="Culley D."/>
            <person name="Magnuson J.K."/>
            <person name="James T.Y."/>
            <person name="O'Malley M.A."/>
            <person name="Stajich J.E."/>
            <person name="Spatafora J.W."/>
            <person name="Visel A."/>
            <person name="Grigoriev I.V."/>
        </authorList>
    </citation>
    <scope>NUCLEOTIDE SEQUENCE [LARGE SCALE GENOMIC DNA]</scope>
    <source>
        <strain evidence="1 2">NRRL 3116</strain>
    </source>
</reference>